<organism evidence="3 4">
    <name type="scientific">Tetragenococcus koreensis</name>
    <dbReference type="NCBI Taxonomy" id="290335"/>
    <lineage>
        <taxon>Bacteria</taxon>
        <taxon>Bacillati</taxon>
        <taxon>Bacillota</taxon>
        <taxon>Bacilli</taxon>
        <taxon>Lactobacillales</taxon>
        <taxon>Enterococcaceae</taxon>
        <taxon>Tetragenococcus</taxon>
    </lineage>
</organism>
<dbReference type="EMBL" id="BKBQ01000020">
    <property type="protein sequence ID" value="GEQ54583.1"/>
    <property type="molecule type" value="Genomic_DNA"/>
</dbReference>
<dbReference type="AlphaFoldDB" id="A0AAN4UBY0"/>
<protein>
    <recommendedName>
        <fullName evidence="1">Mga helix-turn-helix domain-containing protein</fullName>
    </recommendedName>
</protein>
<dbReference type="RefSeq" id="WP_157977745.1">
    <property type="nucleotide sequence ID" value="NZ_BJYN01000019.1"/>
</dbReference>
<reference evidence="3" key="1">
    <citation type="submission" date="2019-08" db="EMBL/GenBank/DDBJ databases">
        <authorList>
            <person name="Ishikawa M."/>
            <person name="Suzuki T."/>
            <person name="Matsutani M."/>
        </authorList>
    </citation>
    <scope>NUCLEOTIDE SEQUENCE</scope>
    <source>
        <strain evidence="3">7C1</strain>
        <strain evidence="2">8C4</strain>
    </source>
</reference>
<proteinExistence type="predicted"/>
<dbReference type="Proteomes" id="UP000886607">
    <property type="component" value="Unassembled WGS sequence"/>
</dbReference>
<evidence type="ECO:0000313" key="3">
    <source>
        <dbReference type="EMBL" id="GEQ54583.1"/>
    </source>
</evidence>
<name>A0AAN4UBY0_9ENTE</name>
<accession>A0AAN4UBY0</accession>
<evidence type="ECO:0000259" key="1">
    <source>
        <dbReference type="Pfam" id="PF05043"/>
    </source>
</evidence>
<evidence type="ECO:0000313" key="2">
    <source>
        <dbReference type="EMBL" id="GEQ49602.1"/>
    </source>
</evidence>
<evidence type="ECO:0000313" key="5">
    <source>
        <dbReference type="Proteomes" id="UP000886607"/>
    </source>
</evidence>
<dbReference type="EMBL" id="BKBO01000021">
    <property type="protein sequence ID" value="GEQ49602.1"/>
    <property type="molecule type" value="Genomic_DNA"/>
</dbReference>
<dbReference type="Pfam" id="PF05043">
    <property type="entry name" value="Mga"/>
    <property type="match status" value="1"/>
</dbReference>
<sequence>MFDTLLEKQDKIIFRLFQYLQKKNPCSLKEAATQLHLSLESLKRYINIWQQNGSNFSTGISFYIKDQTITAIYSHESGQLFLTALLNRSFSFQLLVKIIENPFYTLRDLEKEFYLSRATMQRRIQKMKPLLRNYSLTVSFIYDPPLKGNEIQIRYFILLVSLLYDPPFLWSEQTLYDRYEEIQQYRISQGFAFIKAEQASNMMYYPVPFQLNDAGLRFLWQQFSGLETIWLKSSVTDALEFSLHAHTELSELSLIALAQKFHRLHSLCDFFSGSLLLAYNPFCSITGTKRLVQSFTKLLPNYQQLLAKHPELPVLYEKLLQNSSYSENSKWTIAED</sequence>
<evidence type="ECO:0000313" key="4">
    <source>
        <dbReference type="Proteomes" id="UP000886597"/>
    </source>
</evidence>
<dbReference type="GeneID" id="69986053"/>
<comment type="caution">
    <text evidence="3">The sequence shown here is derived from an EMBL/GenBank/DDBJ whole genome shotgun (WGS) entry which is preliminary data.</text>
</comment>
<keyword evidence="5" id="KW-1185">Reference proteome</keyword>
<reference evidence="3" key="2">
    <citation type="journal article" date="2020" name="Int. Dairy J.">
        <title>Lactic acid bacterial diversity in Brie cheese focusing on salt concentration and pH of isolation medium and characterisation of halophilic and alkaliphilic lactic acid bacterial isolates.</title>
        <authorList>
            <person name="Unno R."/>
            <person name="Matsutani M."/>
            <person name="Suzuki T."/>
            <person name="Kodama K."/>
            <person name="Matsushita H."/>
            <person name="Yamasato K."/>
            <person name="Koizumi Y."/>
            <person name="Ishikawa M."/>
        </authorList>
    </citation>
    <scope>NUCLEOTIDE SEQUENCE</scope>
    <source>
        <strain evidence="3">7C1</strain>
        <strain evidence="2">8C4</strain>
    </source>
</reference>
<dbReference type="InterPro" id="IPR007737">
    <property type="entry name" value="Mga_HTH"/>
</dbReference>
<dbReference type="Proteomes" id="UP000886597">
    <property type="component" value="Unassembled WGS sequence"/>
</dbReference>
<feature type="domain" description="Mga helix-turn-helix" evidence="1">
    <location>
        <begin position="80"/>
        <end position="158"/>
    </location>
</feature>
<gene>
    <name evidence="2" type="ORF">TK11N_14540</name>
    <name evidence="3" type="ORF">TK2N_14270</name>
</gene>